<evidence type="ECO:0000313" key="6">
    <source>
        <dbReference type="Proteomes" id="UP000283509"/>
    </source>
</evidence>
<dbReference type="Gene3D" id="3.40.30.10">
    <property type="entry name" value="Glutaredoxin"/>
    <property type="match status" value="1"/>
</dbReference>
<name>A0A423TZD7_PENVA</name>
<keyword evidence="2" id="KW-0472">Membrane</keyword>
<dbReference type="InterPro" id="IPR026928">
    <property type="entry name" value="FAX/IsoI-like"/>
</dbReference>
<organism evidence="5 6">
    <name type="scientific">Penaeus vannamei</name>
    <name type="common">Whiteleg shrimp</name>
    <name type="synonym">Litopenaeus vannamei</name>
    <dbReference type="NCBI Taxonomy" id="6689"/>
    <lineage>
        <taxon>Eukaryota</taxon>
        <taxon>Metazoa</taxon>
        <taxon>Ecdysozoa</taxon>
        <taxon>Arthropoda</taxon>
        <taxon>Crustacea</taxon>
        <taxon>Multicrustacea</taxon>
        <taxon>Malacostraca</taxon>
        <taxon>Eumalacostraca</taxon>
        <taxon>Eucarida</taxon>
        <taxon>Decapoda</taxon>
        <taxon>Dendrobranchiata</taxon>
        <taxon>Penaeoidea</taxon>
        <taxon>Penaeidae</taxon>
        <taxon>Penaeus</taxon>
    </lineage>
</organism>
<dbReference type="PANTHER" id="PTHR12289:SF41">
    <property type="entry name" value="FAILED AXON CONNECTIONS-RELATED"/>
    <property type="match status" value="1"/>
</dbReference>
<dbReference type="GO" id="GO:0005737">
    <property type="term" value="C:cytoplasm"/>
    <property type="evidence" value="ECO:0007669"/>
    <property type="project" value="TreeGrafter"/>
</dbReference>
<accession>A0A423TZD7</accession>
<dbReference type="Gene3D" id="1.20.1050.10">
    <property type="match status" value="1"/>
</dbReference>
<dbReference type="SUPFAM" id="SSF52833">
    <property type="entry name" value="Thioredoxin-like"/>
    <property type="match status" value="1"/>
</dbReference>
<dbReference type="SFLD" id="SFLDS00019">
    <property type="entry name" value="Glutathione_Transferase_(cytos"/>
    <property type="match status" value="1"/>
</dbReference>
<feature type="domain" description="Metaxin glutathione S-transferase" evidence="3">
    <location>
        <begin position="267"/>
        <end position="328"/>
    </location>
</feature>
<evidence type="ECO:0000313" key="5">
    <source>
        <dbReference type="EMBL" id="ROT81815.1"/>
    </source>
</evidence>
<comment type="caution">
    <text evidence="5">The sequence shown here is derived from an EMBL/GenBank/DDBJ whole genome shotgun (WGS) entry which is preliminary data.</text>
</comment>
<dbReference type="SFLD" id="SFLDG01200">
    <property type="entry name" value="SUF1.1"/>
    <property type="match status" value="1"/>
</dbReference>
<dbReference type="Pfam" id="PF17171">
    <property type="entry name" value="GST_C_6"/>
    <property type="match status" value="1"/>
</dbReference>
<dbReference type="InterPro" id="IPR040079">
    <property type="entry name" value="Glutathione_S-Trfase"/>
</dbReference>
<dbReference type="OrthoDB" id="5809458at2759"/>
<evidence type="ECO:0000259" key="3">
    <source>
        <dbReference type="Pfam" id="PF17171"/>
    </source>
</evidence>
<reference evidence="5 6" key="1">
    <citation type="submission" date="2018-04" db="EMBL/GenBank/DDBJ databases">
        <authorList>
            <person name="Zhang X."/>
            <person name="Yuan J."/>
            <person name="Li F."/>
            <person name="Xiang J."/>
        </authorList>
    </citation>
    <scope>NUCLEOTIDE SEQUENCE [LARGE SCALE GENOMIC DNA]</scope>
    <source>
        <tissue evidence="5">Muscle</tissue>
    </source>
</reference>
<evidence type="ECO:0000256" key="1">
    <source>
        <dbReference type="ARBA" id="ARBA00006475"/>
    </source>
</evidence>
<dbReference type="PANTHER" id="PTHR12289">
    <property type="entry name" value="METAXIN RELATED"/>
    <property type="match status" value="1"/>
</dbReference>
<dbReference type="InterPro" id="IPR033468">
    <property type="entry name" value="Metaxin_GST"/>
</dbReference>
<dbReference type="SUPFAM" id="SSF47616">
    <property type="entry name" value="GST C-terminal domain-like"/>
    <property type="match status" value="1"/>
</dbReference>
<evidence type="ECO:0000256" key="2">
    <source>
        <dbReference type="SAM" id="Phobius"/>
    </source>
</evidence>
<dbReference type="Proteomes" id="UP000283509">
    <property type="component" value="Unassembled WGS sequence"/>
</dbReference>
<keyword evidence="2" id="KW-1133">Transmembrane helix</keyword>
<gene>
    <name evidence="5" type="ORF">C7M84_025042</name>
</gene>
<dbReference type="InterPro" id="IPR050931">
    <property type="entry name" value="Mito_Protein_Transport_Metaxin"/>
</dbReference>
<dbReference type="InterPro" id="IPR036282">
    <property type="entry name" value="Glutathione-S-Trfase_C_sf"/>
</dbReference>
<evidence type="ECO:0000259" key="4">
    <source>
        <dbReference type="Pfam" id="PF17172"/>
    </source>
</evidence>
<protein>
    <submittedName>
        <fullName evidence="5">GST-N-Metaxin-like protein</fullName>
    </submittedName>
</protein>
<dbReference type="InterPro" id="IPR036249">
    <property type="entry name" value="Thioredoxin-like_sf"/>
</dbReference>
<dbReference type="EMBL" id="QCYY01000915">
    <property type="protein sequence ID" value="ROT81815.1"/>
    <property type="molecule type" value="Genomic_DNA"/>
</dbReference>
<feature type="transmembrane region" description="Helical" evidence="2">
    <location>
        <begin position="74"/>
        <end position="92"/>
    </location>
</feature>
<proteinExistence type="inferred from homology"/>
<dbReference type="AlphaFoldDB" id="A0A423TZD7"/>
<dbReference type="SFLD" id="SFLDG01180">
    <property type="entry name" value="SUF1"/>
    <property type="match status" value="1"/>
</dbReference>
<dbReference type="CDD" id="cd03193">
    <property type="entry name" value="GST_C_Metaxin"/>
    <property type="match status" value="1"/>
</dbReference>
<feature type="domain" description="Thioredoxin-like fold" evidence="4">
    <location>
        <begin position="126"/>
        <end position="215"/>
    </location>
</feature>
<reference evidence="5 6" key="2">
    <citation type="submission" date="2019-01" db="EMBL/GenBank/DDBJ databases">
        <title>The decoding of complex shrimp genome reveals the adaptation for benthos swimmer, frequently molting mechanism and breeding impact on genome.</title>
        <authorList>
            <person name="Sun Y."/>
            <person name="Gao Y."/>
            <person name="Yu Y."/>
        </authorList>
    </citation>
    <scope>NUCLEOTIDE SEQUENCE [LARGE SCALE GENOMIC DNA]</scope>
    <source>
        <tissue evidence="5">Muscle</tissue>
    </source>
</reference>
<comment type="similarity">
    <text evidence="1">Belongs to the FAX family.</text>
</comment>
<keyword evidence="2" id="KW-0812">Transmembrane</keyword>
<dbReference type="Pfam" id="PF17172">
    <property type="entry name" value="GST_N_4"/>
    <property type="match status" value="1"/>
</dbReference>
<sequence>MGTAQVPPNLKQFRSRCLSGGAVNQQTQSEWNEVLAKASDASALNPCLRKAFTMALAALLWEMVRLWWSFTNGAVLMVFAAAGGLWLAVFYLSDRKKNRDRWQQAGRDVIVVHCLSPGRFTPNTSPFVMKLLTFLRLARLPHLVDHEEPFGPKGKTPWITLNGEDFTDSHLIIEMLSDQYNIDLTNSLTAEQRAAAKAFTVMIDEHVCWCLRAWRFGEDGGSNLKEGLSLPFYKRLLFPLFVREQRTALWHQGVGRHSHAAVRAMMKEDLLALSKYLGDKPFLMGDTACAVDCSMFAFLANILYNYNRSPYYAVVNELVNLRQYVERLKSQLWPDWDECLASP</sequence>
<dbReference type="InterPro" id="IPR012336">
    <property type="entry name" value="Thioredoxin-like_fold"/>
</dbReference>
<keyword evidence="6" id="KW-1185">Reference proteome</keyword>